<dbReference type="Proteomes" id="UP001162880">
    <property type="component" value="Unassembled WGS sequence"/>
</dbReference>
<proteinExistence type="predicted"/>
<evidence type="ECO:0000256" key="1">
    <source>
        <dbReference type="SAM" id="SignalP"/>
    </source>
</evidence>
<gene>
    <name evidence="2" type="ORF">MTR64_10175</name>
</gene>
<keyword evidence="1" id="KW-0732">Signal</keyword>
<dbReference type="NCBIfam" id="TIGR04433">
    <property type="entry name" value="UrcA_uranyl"/>
    <property type="match status" value="1"/>
</dbReference>
<evidence type="ECO:0000313" key="3">
    <source>
        <dbReference type="Proteomes" id="UP001162880"/>
    </source>
</evidence>
<protein>
    <submittedName>
        <fullName evidence="2">UrcA family protein</fullName>
    </submittedName>
</protein>
<organism evidence="2 3">
    <name type="scientific">Novosphingobium album</name>
    <name type="common">ex Hu et al. 2023</name>
    <dbReference type="NCBI Taxonomy" id="2930093"/>
    <lineage>
        <taxon>Bacteria</taxon>
        <taxon>Pseudomonadati</taxon>
        <taxon>Pseudomonadota</taxon>
        <taxon>Alphaproteobacteria</taxon>
        <taxon>Sphingomonadales</taxon>
        <taxon>Sphingomonadaceae</taxon>
        <taxon>Novosphingobium</taxon>
    </lineage>
</organism>
<dbReference type="RefSeq" id="WP_243993433.1">
    <property type="nucleotide sequence ID" value="NZ_JALHLE010000013.1"/>
</dbReference>
<comment type="caution">
    <text evidence="2">The sequence shown here is derived from an EMBL/GenBank/DDBJ whole genome shotgun (WGS) entry which is preliminary data.</text>
</comment>
<reference evidence="2" key="1">
    <citation type="submission" date="2022-03" db="EMBL/GenBank/DDBJ databases">
        <title>Identification of a novel bacterium isolated from mangrove sediments.</title>
        <authorList>
            <person name="Pan X."/>
        </authorList>
    </citation>
    <scope>NUCLEOTIDE SEQUENCE</scope>
    <source>
        <strain evidence="2">B2580</strain>
    </source>
</reference>
<sequence length="109" mass="11549">MKNLLKTSLAVAALGLALTAPAVAQDRIGDNRYAVTLDAVDTHPATPEAAKRTLVRIENAALVVCGASSSSLREVKSAVRRSVCWHDAMADALTRIGDPQLALAYNNKH</sequence>
<feature type="chain" id="PRO_5045921645" evidence="1">
    <location>
        <begin position="25"/>
        <end position="109"/>
    </location>
</feature>
<keyword evidence="3" id="KW-1185">Reference proteome</keyword>
<accession>A0ABT0B1G5</accession>
<feature type="signal peptide" evidence="1">
    <location>
        <begin position="1"/>
        <end position="24"/>
    </location>
</feature>
<name>A0ABT0B1G5_9SPHN</name>
<dbReference type="InterPro" id="IPR030972">
    <property type="entry name" value="UrcA_uranyl"/>
</dbReference>
<evidence type="ECO:0000313" key="2">
    <source>
        <dbReference type="EMBL" id="MCJ2178931.1"/>
    </source>
</evidence>
<dbReference type="EMBL" id="JALHLE010000013">
    <property type="protein sequence ID" value="MCJ2178931.1"/>
    <property type="molecule type" value="Genomic_DNA"/>
</dbReference>